<feature type="transmembrane region" description="Helical" evidence="5">
    <location>
        <begin position="50"/>
        <end position="71"/>
    </location>
</feature>
<reference evidence="7" key="1">
    <citation type="submission" date="2017-02" db="UniProtKB">
        <authorList>
            <consortium name="WormBaseParasite"/>
        </authorList>
    </citation>
    <scope>IDENTIFICATION</scope>
</reference>
<dbReference type="WBParaSite" id="SMUV_0000757901-mRNA-1">
    <property type="protein sequence ID" value="SMUV_0000757901-mRNA-1"/>
    <property type="gene ID" value="SMUV_0000757901"/>
</dbReference>
<evidence type="ECO:0000256" key="2">
    <source>
        <dbReference type="ARBA" id="ARBA00022692"/>
    </source>
</evidence>
<evidence type="ECO:0000256" key="3">
    <source>
        <dbReference type="ARBA" id="ARBA00022989"/>
    </source>
</evidence>
<dbReference type="PANTHER" id="PTHR12479:SF11">
    <property type="entry name" value="PROTEIN CBG14497"/>
    <property type="match status" value="1"/>
</dbReference>
<evidence type="ECO:0000313" key="6">
    <source>
        <dbReference type="Proteomes" id="UP000046393"/>
    </source>
</evidence>
<dbReference type="InterPro" id="IPR056709">
    <property type="entry name" value="DUF7807"/>
</dbReference>
<dbReference type="AlphaFoldDB" id="A0A0N5AS29"/>
<keyword evidence="4 5" id="KW-0472">Membrane</keyword>
<dbReference type="GO" id="GO:0012505">
    <property type="term" value="C:endomembrane system"/>
    <property type="evidence" value="ECO:0007669"/>
    <property type="project" value="UniProtKB-SubCell"/>
</dbReference>
<evidence type="ECO:0000256" key="4">
    <source>
        <dbReference type="ARBA" id="ARBA00023136"/>
    </source>
</evidence>
<dbReference type="Proteomes" id="UP000046393">
    <property type="component" value="Unplaced"/>
</dbReference>
<feature type="transmembrane region" description="Helical" evidence="5">
    <location>
        <begin position="183"/>
        <end position="208"/>
    </location>
</feature>
<protein>
    <submittedName>
        <fullName evidence="7">MARVEL domain-containing protein</fullName>
    </submittedName>
</protein>
<evidence type="ECO:0000256" key="5">
    <source>
        <dbReference type="SAM" id="Phobius"/>
    </source>
</evidence>
<feature type="transmembrane region" description="Helical" evidence="5">
    <location>
        <begin position="91"/>
        <end position="115"/>
    </location>
</feature>
<proteinExistence type="predicted"/>
<sequence length="234" mass="27188">MQNRWGRSRPIRNLDRNENPPDYFSRPIYFDESQSRYRCLCSCFHIKTGALFVAVTELIILVFFFVNSLLIQLTHDSRYQKSAGLDDTYVTIPFIASIVGICLSVLVIFVLFVGLLRNHPLLLIPHITVQVLVILLLLLVIVGGSVAFVTDLTVFYRLMNAAPFKEHPSSNTVALDIETAARFYFIFILYCICFLLQIWFLIIIYNCYRYLDERQSYMRYCMAYSTPMKTLTAR</sequence>
<feature type="transmembrane region" description="Helical" evidence="5">
    <location>
        <begin position="127"/>
        <end position="149"/>
    </location>
</feature>
<organism evidence="6 7">
    <name type="scientific">Syphacia muris</name>
    <dbReference type="NCBI Taxonomy" id="451379"/>
    <lineage>
        <taxon>Eukaryota</taxon>
        <taxon>Metazoa</taxon>
        <taxon>Ecdysozoa</taxon>
        <taxon>Nematoda</taxon>
        <taxon>Chromadorea</taxon>
        <taxon>Rhabditida</taxon>
        <taxon>Spirurina</taxon>
        <taxon>Oxyuridomorpha</taxon>
        <taxon>Oxyuroidea</taxon>
        <taxon>Oxyuridae</taxon>
        <taxon>Syphacia</taxon>
    </lineage>
</organism>
<evidence type="ECO:0000256" key="1">
    <source>
        <dbReference type="ARBA" id="ARBA00004127"/>
    </source>
</evidence>
<keyword evidence="2 5" id="KW-0812">Transmembrane</keyword>
<keyword evidence="3 5" id="KW-1133">Transmembrane helix</keyword>
<dbReference type="Pfam" id="PF25093">
    <property type="entry name" value="DUF7807"/>
    <property type="match status" value="1"/>
</dbReference>
<name>A0A0N5AS29_9BILA</name>
<evidence type="ECO:0000313" key="7">
    <source>
        <dbReference type="WBParaSite" id="SMUV_0000757901-mRNA-1"/>
    </source>
</evidence>
<dbReference type="InterPro" id="IPR051115">
    <property type="entry name" value="LAPTM_transporter"/>
</dbReference>
<keyword evidence="6" id="KW-1185">Reference proteome</keyword>
<dbReference type="PANTHER" id="PTHR12479">
    <property type="entry name" value="LYSOSOMAL-ASSOCIATED TRANSMEMBRANE PROTEIN"/>
    <property type="match status" value="1"/>
</dbReference>
<comment type="subcellular location">
    <subcellularLocation>
        <location evidence="1">Endomembrane system</location>
        <topology evidence="1">Multi-pass membrane protein</topology>
    </subcellularLocation>
</comment>
<accession>A0A0N5AS29</accession>
<dbReference type="GO" id="GO:0005765">
    <property type="term" value="C:lysosomal membrane"/>
    <property type="evidence" value="ECO:0007669"/>
    <property type="project" value="TreeGrafter"/>
</dbReference>